<dbReference type="SUPFAM" id="SSF52980">
    <property type="entry name" value="Restriction endonuclease-like"/>
    <property type="match status" value="1"/>
</dbReference>
<evidence type="ECO:0000256" key="2">
    <source>
        <dbReference type="HAMAP-Rule" id="MF_00048"/>
    </source>
</evidence>
<comment type="caution">
    <text evidence="3">The sequence shown here is derived from an EMBL/GenBank/DDBJ whole genome shotgun (WGS) entry which is preliminary data.</text>
</comment>
<name>A0A1B9QYF6_9VIBR</name>
<keyword evidence="4" id="KW-1185">Reference proteome</keyword>
<dbReference type="PANTHER" id="PTHR34039:SF1">
    <property type="entry name" value="UPF0102 PROTEIN YRAN"/>
    <property type="match status" value="1"/>
</dbReference>
<dbReference type="AlphaFoldDB" id="A0A1B9QYF6"/>
<dbReference type="InterPro" id="IPR003509">
    <property type="entry name" value="UPF0102_YraN-like"/>
</dbReference>
<gene>
    <name evidence="3" type="ORF">A6E14_00265</name>
</gene>
<dbReference type="NCBIfam" id="NF009150">
    <property type="entry name" value="PRK12497.1-3"/>
    <property type="match status" value="1"/>
</dbReference>
<dbReference type="GO" id="GO:0003676">
    <property type="term" value="F:nucleic acid binding"/>
    <property type="evidence" value="ECO:0007669"/>
    <property type="project" value="InterPro"/>
</dbReference>
<organism evidence="3 4">
    <name type="scientific">Vibrio genomosp. F10</name>
    <dbReference type="NCBI Taxonomy" id="723171"/>
    <lineage>
        <taxon>Bacteria</taxon>
        <taxon>Pseudomonadati</taxon>
        <taxon>Pseudomonadota</taxon>
        <taxon>Gammaproteobacteria</taxon>
        <taxon>Vibrionales</taxon>
        <taxon>Vibrionaceae</taxon>
        <taxon>Vibrio</taxon>
    </lineage>
</organism>
<evidence type="ECO:0000313" key="4">
    <source>
        <dbReference type="Proteomes" id="UP000093173"/>
    </source>
</evidence>
<dbReference type="Gene3D" id="3.40.1350.10">
    <property type="match status" value="1"/>
</dbReference>
<dbReference type="NCBIfam" id="TIGR00252">
    <property type="entry name" value="YraN family protein"/>
    <property type="match status" value="1"/>
</dbReference>
<evidence type="ECO:0000313" key="3">
    <source>
        <dbReference type="EMBL" id="OCH75699.1"/>
    </source>
</evidence>
<dbReference type="InterPro" id="IPR011335">
    <property type="entry name" value="Restrct_endonuc-II-like"/>
</dbReference>
<accession>A0A1B9QYF6</accession>
<dbReference type="RefSeq" id="WP_017035525.1">
    <property type="nucleotide sequence ID" value="NZ_JBNGCH010000516.1"/>
</dbReference>
<comment type="similarity">
    <text evidence="1 2">Belongs to the UPF0102 family.</text>
</comment>
<dbReference type="InterPro" id="IPR011856">
    <property type="entry name" value="tRNA_endonuc-like_dom_sf"/>
</dbReference>
<evidence type="ECO:0000256" key="1">
    <source>
        <dbReference type="ARBA" id="ARBA00006738"/>
    </source>
</evidence>
<sequence>MGLFSRRDKGQHYETVAKNHLEGCGLMVIERNFTARCGEIDLIMKDGTTIVFVEVRYRENKRYGHAAETVSPSKVAKLLKTAHYWLLKTNRSVEQTDLRFDVIAIHQQGKQIEWIKNAITQG</sequence>
<protein>
    <recommendedName>
        <fullName evidence="2">UPF0102 protein A6E14_00265</fullName>
    </recommendedName>
</protein>
<dbReference type="Pfam" id="PF02021">
    <property type="entry name" value="UPF0102"/>
    <property type="match status" value="1"/>
</dbReference>
<reference evidence="4" key="1">
    <citation type="submission" date="2016-06" db="EMBL/GenBank/DDBJ databases">
        <authorList>
            <person name="Hehemann J.-H."/>
            <person name="Arevalo P."/>
            <person name="Datta M.S."/>
            <person name="Polz M.F."/>
        </authorList>
    </citation>
    <scope>NUCLEOTIDE SEQUENCE [LARGE SCALE GENOMIC DNA]</scope>
    <source>
        <strain evidence="4">9CSC122</strain>
    </source>
</reference>
<dbReference type="HAMAP" id="MF_00048">
    <property type="entry name" value="UPF0102"/>
    <property type="match status" value="1"/>
</dbReference>
<dbReference type="PANTHER" id="PTHR34039">
    <property type="entry name" value="UPF0102 PROTEIN YRAN"/>
    <property type="match status" value="1"/>
</dbReference>
<proteinExistence type="inferred from homology"/>
<dbReference type="EMBL" id="MAJZ01000516">
    <property type="protein sequence ID" value="OCH75699.1"/>
    <property type="molecule type" value="Genomic_DNA"/>
</dbReference>
<dbReference type="Proteomes" id="UP000093173">
    <property type="component" value="Unassembled WGS sequence"/>
</dbReference>